<dbReference type="InterPro" id="IPR027417">
    <property type="entry name" value="P-loop_NTPase"/>
</dbReference>
<evidence type="ECO:0000256" key="1">
    <source>
        <dbReference type="SAM" id="Coils"/>
    </source>
</evidence>
<protein>
    <submittedName>
        <fullName evidence="2">DNA repair protein</fullName>
    </submittedName>
</protein>
<accession>A0ABY4S7T0</accession>
<dbReference type="Proteomes" id="UP001056201">
    <property type="component" value="Chromosome 1"/>
</dbReference>
<organism evidence="2 3">
    <name type="scientific">Aquincola tertiaricarbonis</name>
    <dbReference type="NCBI Taxonomy" id="391953"/>
    <lineage>
        <taxon>Bacteria</taxon>
        <taxon>Pseudomonadati</taxon>
        <taxon>Pseudomonadota</taxon>
        <taxon>Betaproteobacteria</taxon>
        <taxon>Burkholderiales</taxon>
        <taxon>Sphaerotilaceae</taxon>
        <taxon>Aquincola</taxon>
    </lineage>
</organism>
<name>A0ABY4S7T0_AQUTE</name>
<dbReference type="PANTHER" id="PTHR32114:SF2">
    <property type="entry name" value="ABC TRANSPORTER ABCH.3"/>
    <property type="match status" value="1"/>
</dbReference>
<sequence length="847" mass="92502">MPSRAAQAGPGGFSYYDQVCLPENEKDLHWAHAGRCYRSQVVIRMNGRTASRRRTEAYLLTLDDAGTWSPAALPDGTVSDGKVETYARCVEAICGPAETFFTSVFSAQGKRQLSTYRNGEIKALLADLLGQEDIRALGQKAGETARQLKAALAALRAEATAFDAERQRLEDDARRWQGADERVKAAQASRQAAHEQREAARTHEASLMALQEQAKAAESRRAQLVEELAGARAQGDRTLQDLRTQDREATEQLARLDGRVAQRVAQARAQRERLEARIRSLQRALADQGAVARAGRRLPLATEVVRRREDRVLALRDAVQDLARRRDAVAGIGQRLASLEREAGQAALQAEDLSRRLALSNRVPCSGMPMQGQCTLLSDAREATALAPSALQRIRQLAAERDSLRLELQAQQEAVSLNVGAPQSLSRAECQSRRALARQTAYAALAARGAEIGQARAGLVEAEVELAALPRTQDPSAGADIAIDTDSEAAERQQIIASRMRVAERVSLLEAQTQAAIQRLQTAIDALPSPPDAARLVQARAQVERWQGVLEEAERAHLAAVRDAQALAALSTQMEEHGRRRDAAAARTARVEQELANWLLFTRCMGNDGLIALAIDDAGPTLSGLVNDLLLACYGPRFTVAIETLQETAKGEQREGFDIRVYDAESGEAKSVTAMSGGERVWISCRSRHEIHYAENPDMPSPRSGRRPRPCNCAAGACEAMRHNTSGFGTMSPDARGGKSLSLMSGGERTFIDACLTRAVALYLAQNTGRRFDTLFSDEADGPLDPEHKRMFMAMKREVLQLGGYRQEFFITQTPHLATMADAIIDLDAMQVDALRDVALVAEEARM</sequence>
<gene>
    <name evidence="2" type="ORF">MW290_01720</name>
</gene>
<feature type="coiled-coil region" evidence="1">
    <location>
        <begin position="145"/>
        <end position="291"/>
    </location>
</feature>
<keyword evidence="1" id="KW-0175">Coiled coil</keyword>
<proteinExistence type="predicted"/>
<evidence type="ECO:0000313" key="3">
    <source>
        <dbReference type="Proteomes" id="UP001056201"/>
    </source>
</evidence>
<keyword evidence="3" id="KW-1185">Reference proteome</keyword>
<dbReference type="SUPFAM" id="SSF52540">
    <property type="entry name" value="P-loop containing nucleoside triphosphate hydrolases"/>
    <property type="match status" value="1"/>
</dbReference>
<evidence type="ECO:0000313" key="2">
    <source>
        <dbReference type="EMBL" id="URI07370.1"/>
    </source>
</evidence>
<dbReference type="RefSeq" id="WP_250195615.1">
    <property type="nucleotide sequence ID" value="NZ_CP097635.1"/>
</dbReference>
<dbReference type="Gene3D" id="3.40.50.300">
    <property type="entry name" value="P-loop containing nucleotide triphosphate hydrolases"/>
    <property type="match status" value="2"/>
</dbReference>
<reference evidence="2" key="1">
    <citation type="submission" date="2022-05" db="EMBL/GenBank/DDBJ databases">
        <title>An RpoN-dependent PEP-CTERM gene is involved in floc formation of an Aquincola tertiaricarbonis strain.</title>
        <authorList>
            <person name="Qiu D."/>
            <person name="Xia M."/>
        </authorList>
    </citation>
    <scope>NUCLEOTIDE SEQUENCE</scope>
    <source>
        <strain evidence="2">RN12</strain>
    </source>
</reference>
<dbReference type="PANTHER" id="PTHR32114">
    <property type="entry name" value="ABC TRANSPORTER ABCH.3"/>
    <property type="match status" value="1"/>
</dbReference>
<dbReference type="EMBL" id="CP097635">
    <property type="protein sequence ID" value="URI07370.1"/>
    <property type="molecule type" value="Genomic_DNA"/>
</dbReference>